<organism evidence="2 3">
    <name type="scientific">Cryobacterium psychrotolerans</name>
    <dbReference type="NCBI Taxonomy" id="386301"/>
    <lineage>
        <taxon>Bacteria</taxon>
        <taxon>Bacillati</taxon>
        <taxon>Actinomycetota</taxon>
        <taxon>Actinomycetes</taxon>
        <taxon>Micrococcales</taxon>
        <taxon>Microbacteriaceae</taxon>
        <taxon>Cryobacterium</taxon>
    </lineage>
</organism>
<dbReference type="OrthoDB" id="5125216at2"/>
<sequence>MRGKLLFITGGLVGYVLGARAGRQRYEQIAASAKDLWNAKPVQRRVTEVRDFALEAIGDVPSVLFEAGKKVFTQVQDKAQEKSAKSAKSARSAKSAKSARSAGAQPAPSESASAARTAAAVKVAEAGATTDATAGPTTGAKSRPAKPAAKPATKPSEPSAN</sequence>
<gene>
    <name evidence="2" type="ORF">SAMN05216282_10519</name>
</gene>
<evidence type="ECO:0008006" key="4">
    <source>
        <dbReference type="Google" id="ProtNLM"/>
    </source>
</evidence>
<dbReference type="AlphaFoldDB" id="A0A1G9B221"/>
<dbReference type="Proteomes" id="UP000198701">
    <property type="component" value="Unassembled WGS sequence"/>
</dbReference>
<evidence type="ECO:0000313" key="3">
    <source>
        <dbReference type="Proteomes" id="UP000198701"/>
    </source>
</evidence>
<dbReference type="STRING" id="386301.SAMN05216282_10519"/>
<dbReference type="EMBL" id="FNFU01000005">
    <property type="protein sequence ID" value="SDK33513.1"/>
    <property type="molecule type" value="Genomic_DNA"/>
</dbReference>
<proteinExistence type="predicted"/>
<protein>
    <recommendedName>
        <fullName evidence="4">YtxH domain-containing protein</fullName>
    </recommendedName>
</protein>
<reference evidence="2 3" key="1">
    <citation type="submission" date="2016-10" db="EMBL/GenBank/DDBJ databases">
        <authorList>
            <person name="de Groot N.N."/>
        </authorList>
    </citation>
    <scope>NUCLEOTIDE SEQUENCE [LARGE SCALE GENOMIC DNA]</scope>
    <source>
        <strain evidence="2 3">CGMCC 1.5382</strain>
    </source>
</reference>
<accession>A0A1G9B221</accession>
<name>A0A1G9B221_9MICO</name>
<evidence type="ECO:0000256" key="1">
    <source>
        <dbReference type="SAM" id="MobiDB-lite"/>
    </source>
</evidence>
<feature type="compositionally biased region" description="Low complexity" evidence="1">
    <location>
        <begin position="86"/>
        <end position="161"/>
    </location>
</feature>
<keyword evidence="3" id="KW-1185">Reference proteome</keyword>
<feature type="region of interest" description="Disordered" evidence="1">
    <location>
        <begin position="76"/>
        <end position="161"/>
    </location>
</feature>
<dbReference type="RefSeq" id="WP_092322503.1">
    <property type="nucleotide sequence ID" value="NZ_FNFU01000005.1"/>
</dbReference>
<evidence type="ECO:0000313" key="2">
    <source>
        <dbReference type="EMBL" id="SDK33513.1"/>
    </source>
</evidence>